<organism evidence="2 3">
    <name type="scientific">Fusarium oxysporum f. sp. rapae</name>
    <dbReference type="NCBI Taxonomy" id="485398"/>
    <lineage>
        <taxon>Eukaryota</taxon>
        <taxon>Fungi</taxon>
        <taxon>Dikarya</taxon>
        <taxon>Ascomycota</taxon>
        <taxon>Pezizomycotina</taxon>
        <taxon>Sordariomycetes</taxon>
        <taxon>Hypocreomycetidae</taxon>
        <taxon>Hypocreales</taxon>
        <taxon>Nectriaceae</taxon>
        <taxon>Fusarium</taxon>
        <taxon>Fusarium oxysporum species complex</taxon>
    </lineage>
</organism>
<feature type="compositionally biased region" description="Basic and acidic residues" evidence="1">
    <location>
        <begin position="241"/>
        <end position="254"/>
    </location>
</feature>
<dbReference type="AlphaFoldDB" id="A0A8J5NHJ2"/>
<accession>A0A8J5NHJ2</accession>
<evidence type="ECO:0000313" key="3">
    <source>
        <dbReference type="Proteomes" id="UP000694050"/>
    </source>
</evidence>
<dbReference type="Proteomes" id="UP000694050">
    <property type="component" value="Unassembled WGS sequence"/>
</dbReference>
<comment type="caution">
    <text evidence="2">The sequence shown here is derived from an EMBL/GenBank/DDBJ whole genome shotgun (WGS) entry which is preliminary data.</text>
</comment>
<protein>
    <submittedName>
        <fullName evidence="2">Uncharacterized protein</fullName>
    </submittedName>
</protein>
<sequence>MTVSSCDKPVLYCDCTIREPNIDSTSVDPTCNSCQERLPDDKAIYMVLKNHVRDLRYLVGRGSKNKKYQRRMKSRGNRNVMDDIESDPYPEDVQKLHDKYGFEVVRSSATVLVNSSPLTMRSIYSFYDWHGLATRSVEVDSDLPREVTWAPEPTPGPERAPSPCDCTPEVDVGPEDDRPTESDGYAEPEAIIEEKYVDIRDDDVQEKPCDADLSPPHDGDGYTKDKAQEGATKPGDSTGDGDIHHGQESPDRADIYAPCRNRYQDKNGTVSVQLGIQYELMVQLKRYIERACYAFGSGEIPETLTQNGWDCDEAVTLDRWMREFLDRPEIFDVGGSVESPQSLFQRLREIQAVNLSRKRLTSDEIHEFLSDACALMDVLNVSGYKEILKKLELRIGKLLVDFAVRYESFRQRRDEKLKQVKSERARLDMLERTILAEMEDDMEGNQSMVKREIRIALDKTAAKFETDIEWEEDRGE</sequence>
<evidence type="ECO:0000313" key="2">
    <source>
        <dbReference type="EMBL" id="KAG7402943.1"/>
    </source>
</evidence>
<feature type="compositionally biased region" description="Basic and acidic residues" evidence="1">
    <location>
        <begin position="205"/>
        <end position="228"/>
    </location>
</feature>
<gene>
    <name evidence="2" type="ORF">Forpe1208_v016704</name>
</gene>
<reference evidence="2" key="1">
    <citation type="submission" date="2021-04" db="EMBL/GenBank/DDBJ databases">
        <title>First draft genome resource for Brassicaceae pathogens Fusarium oxysporum f. sp. raphani and Fusarium oxysporum f. sp. rapae.</title>
        <authorList>
            <person name="Asai S."/>
        </authorList>
    </citation>
    <scope>NUCLEOTIDE SEQUENCE</scope>
    <source>
        <strain evidence="2">Tf1208</strain>
    </source>
</reference>
<evidence type="ECO:0000256" key="1">
    <source>
        <dbReference type="SAM" id="MobiDB-lite"/>
    </source>
</evidence>
<feature type="region of interest" description="Disordered" evidence="1">
    <location>
        <begin position="144"/>
        <end position="254"/>
    </location>
</feature>
<proteinExistence type="predicted"/>
<dbReference type="EMBL" id="JAELUQ010000016">
    <property type="protein sequence ID" value="KAG7402943.1"/>
    <property type="molecule type" value="Genomic_DNA"/>
</dbReference>
<name>A0A8J5NHJ2_FUSOX</name>